<dbReference type="AlphaFoldDB" id="A0A8H6XD48"/>
<protein>
    <submittedName>
        <fullName evidence="1">Uncharacterized protein</fullName>
    </submittedName>
</protein>
<name>A0A8H6XD48_9AGAR</name>
<comment type="caution">
    <text evidence="1">The sequence shown here is derived from an EMBL/GenBank/DDBJ whole genome shotgun (WGS) entry which is preliminary data.</text>
</comment>
<evidence type="ECO:0000313" key="1">
    <source>
        <dbReference type="EMBL" id="KAF7339138.1"/>
    </source>
</evidence>
<gene>
    <name evidence="1" type="ORF">MVEN_01990500</name>
</gene>
<evidence type="ECO:0000313" key="2">
    <source>
        <dbReference type="Proteomes" id="UP000620124"/>
    </source>
</evidence>
<reference evidence="1" key="1">
    <citation type="submission" date="2020-05" db="EMBL/GenBank/DDBJ databases">
        <title>Mycena genomes resolve the evolution of fungal bioluminescence.</title>
        <authorList>
            <person name="Tsai I.J."/>
        </authorList>
    </citation>
    <scope>NUCLEOTIDE SEQUENCE</scope>
    <source>
        <strain evidence="1">CCC161011</strain>
    </source>
</reference>
<proteinExistence type="predicted"/>
<dbReference type="EMBL" id="JACAZI010000020">
    <property type="protein sequence ID" value="KAF7339138.1"/>
    <property type="molecule type" value="Genomic_DNA"/>
</dbReference>
<dbReference type="Proteomes" id="UP000620124">
    <property type="component" value="Unassembled WGS sequence"/>
</dbReference>
<dbReference type="OrthoDB" id="10578067at2759"/>
<sequence length="117" mass="13192">MTKTRAPHQLPLAFVPAFVADIIKNADQQANIFLRQKSKVSSSSALPFLFLFSSSLPFLLPSSYKYEYHNDALVAQVAGPEKCARIINAIHARDGEMMMHRIRQVRRSALSRDRHGP</sequence>
<keyword evidence="2" id="KW-1185">Reference proteome</keyword>
<organism evidence="1 2">
    <name type="scientific">Mycena venus</name>
    <dbReference type="NCBI Taxonomy" id="2733690"/>
    <lineage>
        <taxon>Eukaryota</taxon>
        <taxon>Fungi</taxon>
        <taxon>Dikarya</taxon>
        <taxon>Basidiomycota</taxon>
        <taxon>Agaricomycotina</taxon>
        <taxon>Agaricomycetes</taxon>
        <taxon>Agaricomycetidae</taxon>
        <taxon>Agaricales</taxon>
        <taxon>Marasmiineae</taxon>
        <taxon>Mycenaceae</taxon>
        <taxon>Mycena</taxon>
    </lineage>
</organism>
<accession>A0A8H6XD48</accession>